<sequence>MVCLNGRPLLDSITCSNLEKLDRALKTLVSSSSEQTPQFNLIRCFILPIAYGAFLATAQLFLQKPNNYGLGQPTPIRNFTDIYDGSTLVWADGTNGTGSPTPQAIMDRISLGFSEQQRNGLRKASSPADIPFACPQNFNLRSNCYGAIAFNDIPSPTDGRAINYTIRADGGLVFIDVIHHTSDYEERLFPLQWAIDKAIIELQTGVSPETPREWPYSKKTNEEQATDTRRGYVRGLRELLVLALFICYIGIAYQLPGAVAGERAGLLTSHMKAMGLLDSARIISWHLSISLPYLPAWVIVALIWRYRIFSETNVLMILAVHLLLPLSLASWALFVAAPFGKSPQLAAVVSTFLAILLAVVALVLGHAHDGTAVIFTLIFPPAFYIFAIRTIAGWENHLHPTNALQGDPDNNLRLLPLLIIALINVFLWPYLAVALERVIYDVPSRHKSWWQFWKKDKIESESTLDENLAISVKNLTKTFSHSWISSKNAVTAVGDLSLDIPKTGIYVLLGSNGAGKSTSLSIIGGLLGRTNGTITFAGGASRPPRGTMGIVPQKNVLFPDLTCLQTLRVWQAVKWSDRSRKDEDLEQLLRDCDLGKKINANANTLSGGQKRKLQLAIGLLGGSSIVLVDECTSGVDPLSRRALWRTLTSFRDDRSIVFTTHFLDEADLLADHIAILAAPGKLVASGSPVALKRNLGEGYSIIITFKHAGNDTKADVGSRQELMGRIRDIAPHVVASNVSSRQISCSLKSKDDAVVQRVLQLLEVEKATYGIQNYDIIGTTIEDIFLDLMSKNDPNQLELDSTDIEKHVSPDSRSVTPPLALENEGPEISMKLASGRRVSPFRQAFTIFHKRFMILKRSWLTPVLTVLIAIAGSCIPLVFMSDQPTTCGTRLRNSTSIPLYLPDSPIVPFTFGFSSRAVNSPPGTIRSIGSSTNSLRVTDEADRTAFTDYINQNYRNLSLGGVSFDFDSGDTVVAWEATPPGLMGLSMINMASNVLYKRALNQTQNAGGASPNTIIAANYSLFPHIAAGTLTSLKWMAFFGAVMSVYPAFFALYVSRERRSSVQAMQLSNGLSDPIGLWLGHLMFDTIFSVILSTVIIIVFAAVSNQFHGLGEMWVIMVLYGITGALFSYCVSLAVPSPLAAFAAVAGYQVIIFVVRAALVSINMFSLLCNGNDAVSNTSLGTIQHFGGPILYLFVYSFILLGILVWVDSGSILQRRAGKRKQAADVTNEKSGQPKKDDVAAEAEAALNSDDLLRVLGVTKAFQGNKVVDDVSLVVSRDTVFALLGPNGAGKTTTFNMIRGDVIPDSGDILIDGTSVIHKPRTARLSLGVCPQFTAIDSQLTVREHLIVYGRLKGLKRGPELDDSIETVLRGAALHMYADRLARNPAVILIDEFSTGIDAKMKRDMWKTLRNVAHGKAVVITTHSMEEASALATRVGILAKRVLAVGTTNSLSNRYGTYEVHFTCRSREEIVRARELMTRIPGSRMADDVATRFEVPIESAEGMSLAKLFHTLSSNGDFAEYTLEKASLESVFLKVIRENEVEEEDSRHRQRTWWKCCASHSPNLLPFPQRQQNMSTPNHPPARSGHEPIKRAYEYLNQVRAQFMHNREVYDAFVEVMGRFKEQTLERIEVIERVAELFAGHHHLLSGFNQFLPKGYRLEPSDDPSHSNEVVIVTPEGRHQCRTPSTFTIGPGAH</sequence>
<dbReference type="GO" id="GO:0140359">
    <property type="term" value="F:ABC-type transporter activity"/>
    <property type="evidence" value="ECO:0007669"/>
    <property type="project" value="InterPro"/>
</dbReference>
<dbReference type="FunFam" id="1.20.1160.11:FF:000001">
    <property type="entry name" value="Paired amphipathic helix protein Sin3"/>
    <property type="match status" value="1"/>
</dbReference>
<dbReference type="GO" id="GO:0016020">
    <property type="term" value="C:membrane"/>
    <property type="evidence" value="ECO:0007669"/>
    <property type="project" value="UniProtKB-SubCell"/>
</dbReference>
<reference evidence="15 16" key="1">
    <citation type="journal article" date="2020" name="ISME J.">
        <title>Uncovering the hidden diversity of litter-decomposition mechanisms in mushroom-forming fungi.</title>
        <authorList>
            <person name="Floudas D."/>
            <person name="Bentzer J."/>
            <person name="Ahren D."/>
            <person name="Johansson T."/>
            <person name="Persson P."/>
            <person name="Tunlid A."/>
        </authorList>
    </citation>
    <scope>NUCLEOTIDE SEQUENCE [LARGE SCALE GENOMIC DNA]</scope>
    <source>
        <strain evidence="15 16">CBS 146.42</strain>
    </source>
</reference>
<keyword evidence="6" id="KW-0677">Repeat</keyword>
<feature type="transmembrane region" description="Helical" evidence="13">
    <location>
        <begin position="859"/>
        <end position="880"/>
    </location>
</feature>
<dbReference type="Pfam" id="PF02671">
    <property type="entry name" value="PAH"/>
    <property type="match status" value="1"/>
</dbReference>
<feature type="transmembrane region" description="Helical" evidence="13">
    <location>
        <begin position="414"/>
        <end position="435"/>
    </location>
</feature>
<dbReference type="EMBL" id="JAACJO010000011">
    <property type="protein sequence ID" value="KAF5352789.1"/>
    <property type="molecule type" value="Genomic_DNA"/>
</dbReference>
<organism evidence="15 16">
    <name type="scientific">Leucocoprinus leucothites</name>
    <dbReference type="NCBI Taxonomy" id="201217"/>
    <lineage>
        <taxon>Eukaryota</taxon>
        <taxon>Fungi</taxon>
        <taxon>Dikarya</taxon>
        <taxon>Basidiomycota</taxon>
        <taxon>Agaricomycotina</taxon>
        <taxon>Agaricomycetes</taxon>
        <taxon>Agaricomycetidae</taxon>
        <taxon>Agaricales</taxon>
        <taxon>Agaricineae</taxon>
        <taxon>Agaricaceae</taxon>
        <taxon>Leucocoprinus</taxon>
    </lineage>
</organism>
<evidence type="ECO:0000256" key="3">
    <source>
        <dbReference type="ARBA" id="ARBA00008869"/>
    </source>
</evidence>
<protein>
    <recommendedName>
        <fullName evidence="14">ABC transporter domain-containing protein</fullName>
    </recommendedName>
</protein>
<dbReference type="GO" id="GO:0016887">
    <property type="term" value="F:ATP hydrolysis activity"/>
    <property type="evidence" value="ECO:0007669"/>
    <property type="project" value="InterPro"/>
</dbReference>
<keyword evidence="4" id="KW-0813">Transport</keyword>
<dbReference type="Gene3D" id="3.40.50.300">
    <property type="entry name" value="P-loop containing nucleotide triphosphate hydrolases"/>
    <property type="match status" value="2"/>
</dbReference>
<dbReference type="PROSITE" id="PS50893">
    <property type="entry name" value="ABC_TRANSPORTER_2"/>
    <property type="match status" value="2"/>
</dbReference>
<dbReference type="GO" id="GO:0006355">
    <property type="term" value="P:regulation of DNA-templated transcription"/>
    <property type="evidence" value="ECO:0007669"/>
    <property type="project" value="InterPro"/>
</dbReference>
<keyword evidence="9 13" id="KW-1133">Transmembrane helix</keyword>
<gene>
    <name evidence="15" type="ORF">D9756_006203</name>
</gene>
<dbReference type="InterPro" id="IPR026082">
    <property type="entry name" value="ABCA"/>
</dbReference>
<evidence type="ECO:0000256" key="5">
    <source>
        <dbReference type="ARBA" id="ARBA00022692"/>
    </source>
</evidence>
<dbReference type="InterPro" id="IPR003439">
    <property type="entry name" value="ABC_transporter-like_ATP-bd"/>
</dbReference>
<feature type="transmembrane region" description="Helical" evidence="13">
    <location>
        <begin position="239"/>
        <end position="260"/>
    </location>
</feature>
<feature type="transmembrane region" description="Helical" evidence="13">
    <location>
        <begin position="1075"/>
        <end position="1102"/>
    </location>
</feature>
<dbReference type="SUPFAM" id="SSF52540">
    <property type="entry name" value="P-loop containing nucleoside triphosphate hydrolases"/>
    <property type="match status" value="2"/>
</dbReference>
<evidence type="ECO:0000256" key="8">
    <source>
        <dbReference type="ARBA" id="ARBA00022840"/>
    </source>
</evidence>
<dbReference type="PANTHER" id="PTHR19229:SF36">
    <property type="entry name" value="ATP-BINDING CASSETTE SUB-FAMILY A MEMBER 2"/>
    <property type="match status" value="1"/>
</dbReference>
<evidence type="ECO:0000256" key="1">
    <source>
        <dbReference type="ARBA" id="ARBA00004123"/>
    </source>
</evidence>
<proteinExistence type="inferred from homology"/>
<evidence type="ECO:0000256" key="10">
    <source>
        <dbReference type="ARBA" id="ARBA00023136"/>
    </source>
</evidence>
<evidence type="ECO:0000256" key="6">
    <source>
        <dbReference type="ARBA" id="ARBA00022737"/>
    </source>
</evidence>
<dbReference type="GO" id="GO:0005319">
    <property type="term" value="F:lipid transporter activity"/>
    <property type="evidence" value="ECO:0007669"/>
    <property type="project" value="TreeGrafter"/>
</dbReference>
<comment type="similarity">
    <text evidence="3">Belongs to the ABC transporter superfamily. ABCA family.</text>
</comment>
<keyword evidence="11 12" id="KW-0539">Nucleus</keyword>
<keyword evidence="8" id="KW-0067">ATP-binding</keyword>
<evidence type="ECO:0000256" key="2">
    <source>
        <dbReference type="ARBA" id="ARBA00004141"/>
    </source>
</evidence>
<feature type="transmembrane region" description="Helical" evidence="13">
    <location>
        <begin position="315"/>
        <end position="339"/>
    </location>
</feature>
<dbReference type="Gene3D" id="1.20.1160.11">
    <property type="entry name" value="Paired amphipathic helix"/>
    <property type="match status" value="1"/>
</dbReference>
<accession>A0A8H5D354</accession>
<feature type="transmembrane region" description="Helical" evidence="13">
    <location>
        <begin position="1186"/>
        <end position="1207"/>
    </location>
</feature>
<dbReference type="GO" id="GO:0005524">
    <property type="term" value="F:ATP binding"/>
    <property type="evidence" value="ECO:0007669"/>
    <property type="project" value="UniProtKB-KW"/>
</dbReference>
<feature type="transmembrane region" description="Helical" evidence="13">
    <location>
        <begin position="345"/>
        <end position="365"/>
    </location>
</feature>
<dbReference type="InterPro" id="IPR003593">
    <property type="entry name" value="AAA+_ATPase"/>
</dbReference>
<dbReference type="InterPro" id="IPR003822">
    <property type="entry name" value="PAH"/>
</dbReference>
<dbReference type="CDD" id="cd03263">
    <property type="entry name" value="ABC_subfamily_A"/>
    <property type="match status" value="1"/>
</dbReference>
<dbReference type="InterPro" id="IPR017871">
    <property type="entry name" value="ABC_transporter-like_CS"/>
</dbReference>
<feature type="transmembrane region" description="Helical" evidence="13">
    <location>
        <begin position="1114"/>
        <end position="1135"/>
    </location>
</feature>
<evidence type="ECO:0000256" key="4">
    <source>
        <dbReference type="ARBA" id="ARBA00022448"/>
    </source>
</evidence>
<keyword evidence="10 13" id="KW-0472">Membrane</keyword>
<dbReference type="InterPro" id="IPR013525">
    <property type="entry name" value="ABC2_TM"/>
</dbReference>
<feature type="domain" description="ABC transporter" evidence="14">
    <location>
        <begin position="1253"/>
        <end position="1464"/>
    </location>
</feature>
<evidence type="ECO:0000256" key="12">
    <source>
        <dbReference type="PROSITE-ProRule" id="PRU00810"/>
    </source>
</evidence>
<dbReference type="InterPro" id="IPR027417">
    <property type="entry name" value="P-loop_NTPase"/>
</dbReference>
<name>A0A8H5D354_9AGAR</name>
<feature type="transmembrane region" description="Helical" evidence="13">
    <location>
        <begin position="1035"/>
        <end position="1054"/>
    </location>
</feature>
<dbReference type="OrthoDB" id="8061355at2759"/>
<dbReference type="InterPro" id="IPR036600">
    <property type="entry name" value="PAH_sf"/>
</dbReference>
<keyword evidence="16" id="KW-1185">Reference proteome</keyword>
<evidence type="ECO:0000313" key="16">
    <source>
        <dbReference type="Proteomes" id="UP000559027"/>
    </source>
</evidence>
<feature type="transmembrane region" description="Helical" evidence="13">
    <location>
        <begin position="1142"/>
        <end position="1166"/>
    </location>
</feature>
<dbReference type="Pfam" id="PF12698">
    <property type="entry name" value="ABC2_membrane_3"/>
    <property type="match status" value="1"/>
</dbReference>
<dbReference type="SUPFAM" id="SSF47762">
    <property type="entry name" value="PAH2 domain"/>
    <property type="match status" value="1"/>
</dbReference>
<keyword evidence="7" id="KW-0547">Nucleotide-binding</keyword>
<dbReference type="PROSITE" id="PS00211">
    <property type="entry name" value="ABC_TRANSPORTER_1"/>
    <property type="match status" value="1"/>
</dbReference>
<feature type="transmembrane region" description="Helical" evidence="13">
    <location>
        <begin position="280"/>
        <end position="303"/>
    </location>
</feature>
<evidence type="ECO:0000256" key="7">
    <source>
        <dbReference type="ARBA" id="ARBA00022741"/>
    </source>
</evidence>
<keyword evidence="5 13" id="KW-0812">Transmembrane</keyword>
<evidence type="ECO:0000256" key="11">
    <source>
        <dbReference type="ARBA" id="ARBA00023242"/>
    </source>
</evidence>
<feature type="domain" description="ABC transporter" evidence="14">
    <location>
        <begin position="470"/>
        <end position="704"/>
    </location>
</feature>
<evidence type="ECO:0000256" key="9">
    <source>
        <dbReference type="ARBA" id="ARBA00022989"/>
    </source>
</evidence>
<dbReference type="PROSITE" id="PS51477">
    <property type="entry name" value="PAH"/>
    <property type="match status" value="1"/>
</dbReference>
<evidence type="ECO:0000259" key="14">
    <source>
        <dbReference type="PROSITE" id="PS50893"/>
    </source>
</evidence>
<comment type="caution">
    <text evidence="15">The sequence shown here is derived from an EMBL/GenBank/DDBJ whole genome shotgun (WGS) entry which is preliminary data.</text>
</comment>
<comment type="subcellular location">
    <subcellularLocation>
        <location evidence="2">Membrane</location>
        <topology evidence="2">Multi-pass membrane protein</topology>
    </subcellularLocation>
    <subcellularLocation>
        <location evidence="1 12">Nucleus</location>
    </subcellularLocation>
</comment>
<dbReference type="Proteomes" id="UP000559027">
    <property type="component" value="Unassembled WGS sequence"/>
</dbReference>
<dbReference type="SMART" id="SM00382">
    <property type="entry name" value="AAA"/>
    <property type="match status" value="2"/>
</dbReference>
<feature type="transmembrane region" description="Helical" evidence="13">
    <location>
        <begin position="372"/>
        <end position="394"/>
    </location>
</feature>
<evidence type="ECO:0000313" key="15">
    <source>
        <dbReference type="EMBL" id="KAF5352789.1"/>
    </source>
</evidence>
<evidence type="ECO:0000256" key="13">
    <source>
        <dbReference type="SAM" id="Phobius"/>
    </source>
</evidence>
<dbReference type="GO" id="GO:0005634">
    <property type="term" value="C:nucleus"/>
    <property type="evidence" value="ECO:0007669"/>
    <property type="project" value="UniProtKB-SubCell"/>
</dbReference>
<dbReference type="Pfam" id="PF00005">
    <property type="entry name" value="ABC_tran"/>
    <property type="match status" value="2"/>
</dbReference>
<dbReference type="PANTHER" id="PTHR19229">
    <property type="entry name" value="ATP-BINDING CASSETTE TRANSPORTER SUBFAMILY A ABCA"/>
    <property type="match status" value="1"/>
</dbReference>